<feature type="domain" description="FH2" evidence="6">
    <location>
        <begin position="555"/>
        <end position="876"/>
    </location>
</feature>
<dbReference type="InterPro" id="IPR010472">
    <property type="entry name" value="FH3_dom"/>
</dbReference>
<protein>
    <submittedName>
        <fullName evidence="7">DIAPH2</fullName>
    </submittedName>
</protein>
<dbReference type="InterPro" id="IPR042201">
    <property type="entry name" value="FH2_Formin_sf"/>
</dbReference>
<keyword evidence="8" id="KW-1185">Reference proteome</keyword>
<dbReference type="PANTHER" id="PTHR45691:SF6">
    <property type="entry name" value="PROTEIN DIAPHANOUS"/>
    <property type="match status" value="1"/>
</dbReference>
<dbReference type="Gene3D" id="6.10.30.30">
    <property type="match status" value="1"/>
</dbReference>
<dbReference type="Gene3D" id="1.10.238.150">
    <property type="entry name" value="Formin, FH3 diaphanous domain"/>
    <property type="match status" value="1"/>
</dbReference>
<dbReference type="OrthoDB" id="1104827at2759"/>
<comment type="similarity">
    <text evidence="1">Belongs to the formin homology family. Diaphanous subfamily.</text>
</comment>
<dbReference type="GO" id="GO:0030041">
    <property type="term" value="P:actin filament polymerization"/>
    <property type="evidence" value="ECO:0007669"/>
    <property type="project" value="TreeGrafter"/>
</dbReference>
<dbReference type="PANTHER" id="PTHR45691">
    <property type="entry name" value="PROTEIN DIAPHANOUS"/>
    <property type="match status" value="1"/>
</dbReference>
<accession>A0A8S3T0P5</accession>
<sequence>MNLSEEKKAPLRKKDIFQKRSMLGMHQSVKIVGPGNLDTPASFHAELRNPEVKGDKRLKLLESLRVSLTSNPVSWVQEFGVAGLNGILRNLTYCCDSKTERRSTYEAVRCLKAFMNNKFGLMQMIGHEEALTILSRTVDPSDPNTMLEAVRLLAAICIVPPDGHEKVLEGITVCGEIRGRDRFVPIIMGLGMRDNQPMQVANIQLVNAIVSTPDDLDFRLHLRNEIMRTGMIDLIGSLDTQQDEELQTHLRIFHDHKEEDLDEFVHRYDNAHIELEDPRQCFDLVYNSTKDTISEPYFLSILQHLLIVRDDAYARPQYYKLIEECITQIVLHKNGTDPDFRHTKRFDIDVEPLLSSLHEKSRVEDAEVSIVEISSKLETAITAKQESEAKAMTLEEKVKKYEDELTVMKEKEKMFLMNTAAGNKSGFSTMDSMPEDQIKLGIGAQIQSTGAAGGGGGPPPPPPPPPGGGAIPPPPPPPPPPPGGGGGPPPPPPPPPLPGFGGGPPPPPPPPFPGGGVPPPPPPPGGPGFPGAPPPPPGFMSPPAAPSTSLPYGIKKKKYQPPMQTKRLNWNQVQAKKLEKDSFWVQVREDQYEDESLFQGLIENFGVTKAKIMNTSETAEKKPTKKAKELKVLDPKAAQNLSILLGSIKVPYPEIKRRIVEVDEEKLSSSILESLIRYMPEPEQMKQLEKLQDQYNDLSEPEQFSVTMCGIKRVTPRLNSMLFKMQFPDMVQDIKPNLVSAIEACEEVKNSTKFSKLLELILLMGNFLNAGSRNAQSVGFEISFLPKLANTKAQDGKTTLVHFIANIVEQKYPELVGFLDEFTHLDKAARVSEETVTKNLKSMEKQLKQLETDIKNISKTNVDGDRFAEVMNISLY</sequence>
<dbReference type="GO" id="GO:0031267">
    <property type="term" value="F:small GTPase binding"/>
    <property type="evidence" value="ECO:0007669"/>
    <property type="project" value="InterPro"/>
</dbReference>
<feature type="coiled-coil region" evidence="3">
    <location>
        <begin position="377"/>
        <end position="411"/>
    </location>
</feature>
<dbReference type="SMART" id="SM00498">
    <property type="entry name" value="FH2"/>
    <property type="match status" value="1"/>
</dbReference>
<feature type="region of interest" description="Disordered" evidence="4">
    <location>
        <begin position="447"/>
        <end position="555"/>
    </location>
</feature>
<reference evidence="7" key="1">
    <citation type="submission" date="2021-03" db="EMBL/GenBank/DDBJ databases">
        <authorList>
            <person name="Bekaert M."/>
        </authorList>
    </citation>
    <scope>NUCLEOTIDE SEQUENCE</scope>
</reference>
<evidence type="ECO:0000256" key="1">
    <source>
        <dbReference type="ARBA" id="ARBA00008214"/>
    </source>
</evidence>
<dbReference type="Gene3D" id="1.10.20.40">
    <property type="entry name" value="Formin, diaphanous GTPase-binding domain"/>
    <property type="match status" value="1"/>
</dbReference>
<evidence type="ECO:0000259" key="5">
    <source>
        <dbReference type="PROSITE" id="PS51232"/>
    </source>
</evidence>
<name>A0A8S3T0P5_MYTED</name>
<dbReference type="GO" id="GO:0003779">
    <property type="term" value="F:actin binding"/>
    <property type="evidence" value="ECO:0007669"/>
    <property type="project" value="InterPro"/>
</dbReference>
<dbReference type="GO" id="GO:0005884">
    <property type="term" value="C:actin filament"/>
    <property type="evidence" value="ECO:0007669"/>
    <property type="project" value="TreeGrafter"/>
</dbReference>
<feature type="domain" description="GBD/FH3" evidence="5">
    <location>
        <begin position="1"/>
        <end position="337"/>
    </location>
</feature>
<dbReference type="InterPro" id="IPR010473">
    <property type="entry name" value="GTPase-bd"/>
</dbReference>
<dbReference type="Pfam" id="PF06367">
    <property type="entry name" value="Drf_FH3"/>
    <property type="match status" value="1"/>
</dbReference>
<dbReference type="SMART" id="SM01139">
    <property type="entry name" value="Drf_FH3"/>
    <property type="match status" value="1"/>
</dbReference>
<dbReference type="InterPro" id="IPR011989">
    <property type="entry name" value="ARM-like"/>
</dbReference>
<dbReference type="InterPro" id="IPR015425">
    <property type="entry name" value="FH2_Formin"/>
</dbReference>
<comment type="caution">
    <text evidence="7">The sequence shown here is derived from an EMBL/GenBank/DDBJ whole genome shotgun (WGS) entry which is preliminary data.</text>
</comment>
<feature type="compositionally biased region" description="Pro residues" evidence="4">
    <location>
        <begin position="457"/>
        <end position="545"/>
    </location>
</feature>
<evidence type="ECO:0000313" key="8">
    <source>
        <dbReference type="Proteomes" id="UP000683360"/>
    </source>
</evidence>
<dbReference type="Pfam" id="PF06371">
    <property type="entry name" value="Drf_GBD"/>
    <property type="match status" value="1"/>
</dbReference>
<dbReference type="PROSITE" id="PS51232">
    <property type="entry name" value="GBD_FH3"/>
    <property type="match status" value="1"/>
</dbReference>
<dbReference type="Proteomes" id="UP000683360">
    <property type="component" value="Unassembled WGS sequence"/>
</dbReference>
<dbReference type="Pfam" id="PF02181">
    <property type="entry name" value="FH2"/>
    <property type="match status" value="1"/>
</dbReference>
<dbReference type="SUPFAM" id="SSF48371">
    <property type="entry name" value="ARM repeat"/>
    <property type="match status" value="1"/>
</dbReference>
<dbReference type="Gene3D" id="1.25.10.10">
    <property type="entry name" value="Leucine-rich Repeat Variant"/>
    <property type="match status" value="1"/>
</dbReference>
<evidence type="ECO:0000256" key="2">
    <source>
        <dbReference type="ARBA" id="ARBA00023054"/>
    </source>
</evidence>
<dbReference type="SUPFAM" id="SSF101447">
    <property type="entry name" value="Formin homology 2 domain (FH2 domain)"/>
    <property type="match status" value="1"/>
</dbReference>
<dbReference type="Gene3D" id="1.20.58.2220">
    <property type="entry name" value="Formin, FH2 domain"/>
    <property type="match status" value="1"/>
</dbReference>
<dbReference type="EMBL" id="CAJPWZ010001964">
    <property type="protein sequence ID" value="CAG2227467.1"/>
    <property type="molecule type" value="Genomic_DNA"/>
</dbReference>
<dbReference type="PROSITE" id="PS51444">
    <property type="entry name" value="FH2"/>
    <property type="match status" value="1"/>
</dbReference>
<evidence type="ECO:0000259" key="6">
    <source>
        <dbReference type="PROSITE" id="PS51444"/>
    </source>
</evidence>
<dbReference type="InterPro" id="IPR051412">
    <property type="entry name" value="Formin_Homology_Diaphanous_sf"/>
</dbReference>
<evidence type="ECO:0000313" key="7">
    <source>
        <dbReference type="EMBL" id="CAG2227467.1"/>
    </source>
</evidence>
<feature type="coiled-coil region" evidence="3">
    <location>
        <begin position="833"/>
        <end position="860"/>
    </location>
</feature>
<keyword evidence="2 3" id="KW-0175">Coiled coil</keyword>
<gene>
    <name evidence="7" type="ORF">MEDL_40503</name>
</gene>
<evidence type="ECO:0000256" key="3">
    <source>
        <dbReference type="SAM" id="Coils"/>
    </source>
</evidence>
<dbReference type="SMART" id="SM01140">
    <property type="entry name" value="Drf_GBD"/>
    <property type="match status" value="1"/>
</dbReference>
<dbReference type="InterPro" id="IPR014768">
    <property type="entry name" value="GBD/FH3_dom"/>
</dbReference>
<dbReference type="AlphaFoldDB" id="A0A8S3T0P5"/>
<organism evidence="7 8">
    <name type="scientific">Mytilus edulis</name>
    <name type="common">Blue mussel</name>
    <dbReference type="NCBI Taxonomy" id="6550"/>
    <lineage>
        <taxon>Eukaryota</taxon>
        <taxon>Metazoa</taxon>
        <taxon>Spiralia</taxon>
        <taxon>Lophotrochozoa</taxon>
        <taxon>Mollusca</taxon>
        <taxon>Bivalvia</taxon>
        <taxon>Autobranchia</taxon>
        <taxon>Pteriomorphia</taxon>
        <taxon>Mytilida</taxon>
        <taxon>Mytiloidea</taxon>
        <taxon>Mytilidae</taxon>
        <taxon>Mytilinae</taxon>
        <taxon>Mytilus</taxon>
    </lineage>
</organism>
<proteinExistence type="inferred from homology"/>
<evidence type="ECO:0000256" key="4">
    <source>
        <dbReference type="SAM" id="MobiDB-lite"/>
    </source>
</evidence>
<dbReference type="InterPro" id="IPR016024">
    <property type="entry name" value="ARM-type_fold"/>
</dbReference>
<dbReference type="InterPro" id="IPR044933">
    <property type="entry name" value="DIA_GBD_sf"/>
</dbReference>